<dbReference type="PANTHER" id="PTHR33164">
    <property type="entry name" value="TRANSCRIPTIONAL REGULATOR, MARR FAMILY"/>
    <property type="match status" value="1"/>
</dbReference>
<proteinExistence type="predicted"/>
<dbReference type="GO" id="GO:0003700">
    <property type="term" value="F:DNA-binding transcription factor activity"/>
    <property type="evidence" value="ECO:0007669"/>
    <property type="project" value="InterPro"/>
</dbReference>
<protein>
    <submittedName>
        <fullName evidence="2">Winged helix-turn-helix transcriptional regulator</fullName>
    </submittedName>
</protein>
<feature type="domain" description="HTH marR-type" evidence="1">
    <location>
        <begin position="15"/>
        <end position="147"/>
    </location>
</feature>
<accession>A0A545AZF8</accession>
<gene>
    <name evidence="2" type="ORF">FL583_00075</name>
</gene>
<dbReference type="PANTHER" id="PTHR33164:SF43">
    <property type="entry name" value="HTH-TYPE TRANSCRIPTIONAL REPRESSOR YETL"/>
    <property type="match status" value="1"/>
</dbReference>
<dbReference type="SUPFAM" id="SSF46785">
    <property type="entry name" value="Winged helix' DNA-binding domain"/>
    <property type="match status" value="1"/>
</dbReference>
<dbReference type="RefSeq" id="WP_142702335.1">
    <property type="nucleotide sequence ID" value="NZ_VIRS01000001.1"/>
</dbReference>
<dbReference type="EMBL" id="VIRS01000001">
    <property type="protein sequence ID" value="TQS46716.1"/>
    <property type="molecule type" value="Genomic_DNA"/>
</dbReference>
<dbReference type="InterPro" id="IPR036388">
    <property type="entry name" value="WH-like_DNA-bd_sf"/>
</dbReference>
<dbReference type="InterPro" id="IPR000835">
    <property type="entry name" value="HTH_MarR-typ"/>
</dbReference>
<dbReference type="Gene3D" id="1.10.10.10">
    <property type="entry name" value="Winged helix-like DNA-binding domain superfamily/Winged helix DNA-binding domain"/>
    <property type="match status" value="1"/>
</dbReference>
<dbReference type="InterPro" id="IPR039422">
    <property type="entry name" value="MarR/SlyA-like"/>
</dbReference>
<comment type="caution">
    <text evidence="2">The sequence shown here is derived from an EMBL/GenBank/DDBJ whole genome shotgun (WGS) entry which is preliminary data.</text>
</comment>
<organism evidence="2 3">
    <name type="scientific">Cryptosporangium phraense</name>
    <dbReference type="NCBI Taxonomy" id="2593070"/>
    <lineage>
        <taxon>Bacteria</taxon>
        <taxon>Bacillati</taxon>
        <taxon>Actinomycetota</taxon>
        <taxon>Actinomycetes</taxon>
        <taxon>Cryptosporangiales</taxon>
        <taxon>Cryptosporangiaceae</taxon>
        <taxon>Cryptosporangium</taxon>
    </lineage>
</organism>
<keyword evidence="3" id="KW-1185">Reference proteome</keyword>
<evidence type="ECO:0000313" key="3">
    <source>
        <dbReference type="Proteomes" id="UP000317982"/>
    </source>
</evidence>
<evidence type="ECO:0000313" key="2">
    <source>
        <dbReference type="EMBL" id="TQS46716.1"/>
    </source>
</evidence>
<dbReference type="SMART" id="SM00347">
    <property type="entry name" value="HTH_MARR"/>
    <property type="match status" value="1"/>
</dbReference>
<dbReference type="OrthoDB" id="8635520at2"/>
<dbReference type="InParanoid" id="A0A545AZF8"/>
<reference evidence="2 3" key="1">
    <citation type="submission" date="2019-07" db="EMBL/GenBank/DDBJ databases">
        <title>Cryptosporangium phraense sp. nov., isolated from plant litter.</title>
        <authorList>
            <person name="Suriyachadkun C."/>
        </authorList>
    </citation>
    <scope>NUCLEOTIDE SEQUENCE [LARGE SCALE GENOMIC DNA]</scope>
    <source>
        <strain evidence="2 3">A-T 5661</strain>
    </source>
</reference>
<dbReference type="AlphaFoldDB" id="A0A545AZF8"/>
<evidence type="ECO:0000259" key="1">
    <source>
        <dbReference type="PROSITE" id="PS50995"/>
    </source>
</evidence>
<name>A0A545AZF8_9ACTN</name>
<dbReference type="InterPro" id="IPR036390">
    <property type="entry name" value="WH_DNA-bd_sf"/>
</dbReference>
<dbReference type="Pfam" id="PF01047">
    <property type="entry name" value="MarR"/>
    <property type="match status" value="1"/>
</dbReference>
<sequence length="168" mass="18013">MAVVPAPAPPSLPLSDDLGWSLGVLFRAYTKAAGFVMADVPGGPRGYQILATCVRDTPGTQLALAHQLGVDRTVMTYLLDDLEKAGLVTRQPDPADRRARRIVATETGRATLAELDKGLCEAEDRLLAGLPDGERATFRELLQRLAANVNLADPIHNACQAVEDIGER</sequence>
<dbReference type="GO" id="GO:0006950">
    <property type="term" value="P:response to stress"/>
    <property type="evidence" value="ECO:0007669"/>
    <property type="project" value="TreeGrafter"/>
</dbReference>
<dbReference type="PROSITE" id="PS50995">
    <property type="entry name" value="HTH_MARR_2"/>
    <property type="match status" value="1"/>
</dbReference>
<dbReference type="PRINTS" id="PR00598">
    <property type="entry name" value="HTHMARR"/>
</dbReference>
<dbReference type="Proteomes" id="UP000317982">
    <property type="component" value="Unassembled WGS sequence"/>
</dbReference>